<dbReference type="Proteomes" id="UP001596201">
    <property type="component" value="Unassembled WGS sequence"/>
</dbReference>
<comment type="caution">
    <text evidence="2">The sequence shown here is derived from an EMBL/GenBank/DDBJ whole genome shotgun (WGS) entry which is preliminary data.</text>
</comment>
<evidence type="ECO:0000313" key="3">
    <source>
        <dbReference type="Proteomes" id="UP001596201"/>
    </source>
</evidence>
<accession>A0ABD5RD13</accession>
<gene>
    <name evidence="2" type="ORF">ACFPJ5_13450</name>
</gene>
<name>A0ABD5RD13_9EURY</name>
<protein>
    <recommendedName>
        <fullName evidence="4">SipW-cognate class signal peptide</fullName>
    </recommendedName>
</protein>
<organism evidence="2 3">
    <name type="scientific">Salinirubrum litoreum</name>
    <dbReference type="NCBI Taxonomy" id="1126234"/>
    <lineage>
        <taxon>Archaea</taxon>
        <taxon>Methanobacteriati</taxon>
        <taxon>Methanobacteriota</taxon>
        <taxon>Stenosarchaea group</taxon>
        <taxon>Halobacteria</taxon>
        <taxon>Halobacteriales</taxon>
        <taxon>Haloferacaceae</taxon>
        <taxon>Salinirubrum</taxon>
    </lineage>
</organism>
<evidence type="ECO:0008006" key="4">
    <source>
        <dbReference type="Google" id="ProtNLM"/>
    </source>
</evidence>
<reference evidence="2 3" key="1">
    <citation type="journal article" date="2019" name="Int. J. Syst. Evol. Microbiol.">
        <title>The Global Catalogue of Microorganisms (GCM) 10K type strain sequencing project: providing services to taxonomists for standard genome sequencing and annotation.</title>
        <authorList>
            <consortium name="The Broad Institute Genomics Platform"/>
            <consortium name="The Broad Institute Genome Sequencing Center for Infectious Disease"/>
            <person name="Wu L."/>
            <person name="Ma J."/>
        </authorList>
    </citation>
    <scope>NUCLEOTIDE SEQUENCE [LARGE SCALE GENOMIC DNA]</scope>
    <source>
        <strain evidence="2 3">CGMCC 1.12237</strain>
    </source>
</reference>
<feature type="region of interest" description="Disordered" evidence="1">
    <location>
        <begin position="49"/>
        <end position="119"/>
    </location>
</feature>
<sequence length="269" mass="28055">MQTTPTRRPTRREVLAGAGAVGIACLGAGFGALGQTTPDQTETTFDLQLDYRLDPTPTDSPVPIPNSSGPTSPSDTSGDDRSRRRRRRTPTPTPEPRPTPPGRLVGVTLPPTTLSDLHPGDAGTLSVDLRLVGGPARLWLRADAGEFTEGGLVEPERTAGDDTAVGELQSHLRVTLWLDSDGDGLLDADESVFYDGPAEGLGTLAEGVPLVDDAEGADDSGCLTPGTYPVALRWYLPTDAPNTVQTDGLSLALDFAGTDCGVAGAPFPE</sequence>
<dbReference type="EMBL" id="JBHSKX010000002">
    <property type="protein sequence ID" value="MFC5367936.1"/>
    <property type="molecule type" value="Genomic_DNA"/>
</dbReference>
<feature type="compositionally biased region" description="Pro residues" evidence="1">
    <location>
        <begin position="91"/>
        <end position="101"/>
    </location>
</feature>
<keyword evidence="3" id="KW-1185">Reference proteome</keyword>
<proteinExistence type="predicted"/>
<feature type="compositionally biased region" description="Low complexity" evidence="1">
    <location>
        <begin position="67"/>
        <end position="76"/>
    </location>
</feature>
<dbReference type="PROSITE" id="PS51257">
    <property type="entry name" value="PROKAR_LIPOPROTEIN"/>
    <property type="match status" value="1"/>
</dbReference>
<dbReference type="AlphaFoldDB" id="A0ABD5RD13"/>
<evidence type="ECO:0000313" key="2">
    <source>
        <dbReference type="EMBL" id="MFC5367936.1"/>
    </source>
</evidence>
<dbReference type="RefSeq" id="WP_227230178.1">
    <property type="nucleotide sequence ID" value="NZ_JAJCVJ010000002.1"/>
</dbReference>
<evidence type="ECO:0000256" key="1">
    <source>
        <dbReference type="SAM" id="MobiDB-lite"/>
    </source>
</evidence>